<evidence type="ECO:0000313" key="1">
    <source>
        <dbReference type="EMBL" id="GAA4997576.1"/>
    </source>
</evidence>
<proteinExistence type="predicted"/>
<comment type="caution">
    <text evidence="1">The sequence shown here is derived from an EMBL/GenBank/DDBJ whole genome shotgun (WGS) entry which is preliminary data.</text>
</comment>
<dbReference type="Proteomes" id="UP001501759">
    <property type="component" value="Unassembled WGS sequence"/>
</dbReference>
<evidence type="ECO:0000313" key="2">
    <source>
        <dbReference type="Proteomes" id="UP001501759"/>
    </source>
</evidence>
<reference evidence="2" key="1">
    <citation type="journal article" date="2019" name="Int. J. Syst. Evol. Microbiol.">
        <title>The Global Catalogue of Microorganisms (GCM) 10K type strain sequencing project: providing services to taxonomists for standard genome sequencing and annotation.</title>
        <authorList>
            <consortium name="The Broad Institute Genomics Platform"/>
            <consortium name="The Broad Institute Genome Sequencing Center for Infectious Disease"/>
            <person name="Wu L."/>
            <person name="Ma J."/>
        </authorList>
    </citation>
    <scope>NUCLEOTIDE SEQUENCE [LARGE SCALE GENOMIC DNA]</scope>
    <source>
        <strain evidence="2">JCM 18409</strain>
    </source>
</reference>
<sequence length="84" mass="9401">MRPVTPFMAIRTVLRVTSFPSYAISAPSRPTGEQNSKRFLSREKLASAGPIGQDHAGEEMFDPPDGWTWRPWARSDVPARDSRA</sequence>
<gene>
    <name evidence="1" type="ORF">GCM10023335_08310</name>
</gene>
<evidence type="ECO:0008006" key="3">
    <source>
        <dbReference type="Google" id="ProtNLM"/>
    </source>
</evidence>
<dbReference type="EMBL" id="BAABKB010000002">
    <property type="protein sequence ID" value="GAA4997576.1"/>
    <property type="molecule type" value="Genomic_DNA"/>
</dbReference>
<accession>A0ABP9IGK5</accession>
<keyword evidence="2" id="KW-1185">Reference proteome</keyword>
<organism evidence="1 2">
    <name type="scientific">Streptomyces siamensis</name>
    <dbReference type="NCBI Taxonomy" id="1274986"/>
    <lineage>
        <taxon>Bacteria</taxon>
        <taxon>Bacillati</taxon>
        <taxon>Actinomycetota</taxon>
        <taxon>Actinomycetes</taxon>
        <taxon>Kitasatosporales</taxon>
        <taxon>Streptomycetaceae</taxon>
        <taxon>Streptomyces</taxon>
    </lineage>
</organism>
<name>A0ABP9IGK5_9ACTN</name>
<protein>
    <recommendedName>
        <fullName evidence="3">Secreted protein</fullName>
    </recommendedName>
</protein>